<keyword evidence="1" id="KW-0812">Transmembrane</keyword>
<keyword evidence="2" id="KW-0614">Plasmid</keyword>
<reference evidence="3" key="1">
    <citation type="journal article" date="2012" name="J. Bacteriol.">
        <title>Complete genome sequences of Desulfosporosinus orientis DSM765T, Desulfosporosinus youngiae DSM17734T, Desulfosporosinus meridiei DSM13257T, and Desulfosporosinus acidiphilus DSM22704T.</title>
        <authorList>
            <person name="Pester M."/>
            <person name="Brambilla E."/>
            <person name="Alazard D."/>
            <person name="Rattei T."/>
            <person name="Weinmaier T."/>
            <person name="Han J."/>
            <person name="Lucas S."/>
            <person name="Lapidus A."/>
            <person name="Cheng J.F."/>
            <person name="Goodwin L."/>
            <person name="Pitluck S."/>
            <person name="Peters L."/>
            <person name="Ovchinnikova G."/>
            <person name="Teshima H."/>
            <person name="Detter J.C."/>
            <person name="Han C.S."/>
            <person name="Tapia R."/>
            <person name="Land M.L."/>
            <person name="Hauser L."/>
            <person name="Kyrpides N.C."/>
            <person name="Ivanova N.N."/>
            <person name="Pagani I."/>
            <person name="Huntmann M."/>
            <person name="Wei C.L."/>
            <person name="Davenport K.W."/>
            <person name="Daligault H."/>
            <person name="Chain P.S."/>
            <person name="Chen A."/>
            <person name="Mavromatis K."/>
            <person name="Markowitz V."/>
            <person name="Szeto E."/>
            <person name="Mikhailova N."/>
            <person name="Pati A."/>
            <person name="Wagner M."/>
            <person name="Woyke T."/>
            <person name="Ollivier B."/>
            <person name="Klenk H.P."/>
            <person name="Spring S."/>
            <person name="Loy A."/>
        </authorList>
    </citation>
    <scope>NUCLEOTIDE SEQUENCE [LARGE SCALE GENOMIC DNA]</scope>
    <source>
        <strain evidence="3">DSM 22704 / JCM 16185 / SJ4</strain>
    </source>
</reference>
<gene>
    <name evidence="2" type="ordered locus">Desaci_4734</name>
</gene>
<evidence type="ECO:0000256" key="1">
    <source>
        <dbReference type="SAM" id="Phobius"/>
    </source>
</evidence>
<proteinExistence type="predicted"/>
<protein>
    <submittedName>
        <fullName evidence="2">Uncharacterized protein</fullName>
    </submittedName>
</protein>
<sequence length="196" mass="21517">MILPLLRIRRLGLIRQVSPINRQTRCKQKALSFRNTPRDPERGATVYLLCFALAVVIALGFHFDTPQGYLTKSDLHNTIEVSLQAAASISVSQNGYAPIDPTTALSNFNLYMQKNLQLDSNNNPLPSSPLASQLKILQFNVLNTVPTTDPITGDTVSTYSLEAVVTTTVKQAMGGLYEGSPYTITDFARVSEKEPS</sequence>
<keyword evidence="1" id="KW-0472">Membrane</keyword>
<dbReference type="HOGENOM" id="CLU_1388281_0_0_9"/>
<organism evidence="2 3">
    <name type="scientific">Desulfosporosinus acidiphilus (strain DSM 22704 / JCM 16185 / SJ4)</name>
    <dbReference type="NCBI Taxonomy" id="646529"/>
    <lineage>
        <taxon>Bacteria</taxon>
        <taxon>Bacillati</taxon>
        <taxon>Bacillota</taxon>
        <taxon>Clostridia</taxon>
        <taxon>Eubacteriales</taxon>
        <taxon>Desulfitobacteriaceae</taxon>
        <taxon>Desulfosporosinus</taxon>
    </lineage>
</organism>
<evidence type="ECO:0000313" key="3">
    <source>
        <dbReference type="Proteomes" id="UP000002892"/>
    </source>
</evidence>
<evidence type="ECO:0000313" key="2">
    <source>
        <dbReference type="EMBL" id="AFM43561.1"/>
    </source>
</evidence>
<dbReference type="EMBL" id="CP003640">
    <property type="protein sequence ID" value="AFM43561.1"/>
    <property type="molecule type" value="Genomic_DNA"/>
</dbReference>
<name>I4DCN7_DESAJ</name>
<dbReference type="Proteomes" id="UP000002892">
    <property type="component" value="Plasmid pDESACI.01"/>
</dbReference>
<dbReference type="AlphaFoldDB" id="I4DCN7"/>
<accession>I4DCN7</accession>
<feature type="transmembrane region" description="Helical" evidence="1">
    <location>
        <begin position="44"/>
        <end position="63"/>
    </location>
</feature>
<keyword evidence="1" id="KW-1133">Transmembrane helix</keyword>
<geneLocation type="plasmid" evidence="2 3">
    <name>pDESACI.01</name>
</geneLocation>
<dbReference type="KEGG" id="dai:Desaci_4734"/>
<keyword evidence="3" id="KW-1185">Reference proteome</keyword>